<sequence>MPGPYFSKFYTYAQGMTRTEYLVIGLWIILLIIIVFLLYSLKKSLDSVLSEAKEISATAQQLKEQSKNIDEMLQEV</sequence>
<evidence type="ECO:0000313" key="3">
    <source>
        <dbReference type="EMBL" id="ALM74913.1"/>
    </source>
</evidence>
<dbReference type="GeneID" id="26136238"/>
<name>A0A0S1XAV8_THEBA</name>
<evidence type="ECO:0000256" key="1">
    <source>
        <dbReference type="SAM" id="Coils"/>
    </source>
</evidence>
<dbReference type="AlphaFoldDB" id="A0A0S1XAV8"/>
<organism evidence="3 4">
    <name type="scientific">Thermococcus barophilus</name>
    <dbReference type="NCBI Taxonomy" id="55802"/>
    <lineage>
        <taxon>Archaea</taxon>
        <taxon>Methanobacteriati</taxon>
        <taxon>Methanobacteriota</taxon>
        <taxon>Thermococci</taxon>
        <taxon>Thermococcales</taxon>
        <taxon>Thermococcaceae</taxon>
        <taxon>Thermococcus</taxon>
    </lineage>
</organism>
<feature type="coiled-coil region" evidence="1">
    <location>
        <begin position="45"/>
        <end position="75"/>
    </location>
</feature>
<evidence type="ECO:0000313" key="4">
    <source>
        <dbReference type="Proteomes" id="UP000066042"/>
    </source>
</evidence>
<keyword evidence="2" id="KW-0472">Membrane</keyword>
<protein>
    <submittedName>
        <fullName evidence="3">Uncharacterized protein</fullName>
    </submittedName>
</protein>
<dbReference type="RefSeq" id="WP_056933704.1">
    <property type="nucleotide sequence ID" value="NZ_CP013050.1"/>
</dbReference>
<dbReference type="Proteomes" id="UP000066042">
    <property type="component" value="Chromosome"/>
</dbReference>
<proteinExistence type="predicted"/>
<evidence type="ECO:0000256" key="2">
    <source>
        <dbReference type="SAM" id="Phobius"/>
    </source>
</evidence>
<dbReference type="STRING" id="55802.TBCH5v1_0967"/>
<dbReference type="PATRIC" id="fig|55802.8.peg.960"/>
<feature type="transmembrane region" description="Helical" evidence="2">
    <location>
        <begin position="21"/>
        <end position="41"/>
    </location>
</feature>
<gene>
    <name evidence="3" type="ORF">TBCH5v1_0967</name>
</gene>
<keyword evidence="2" id="KW-1133">Transmembrane helix</keyword>
<reference evidence="3 4" key="1">
    <citation type="journal article" date="2016" name="Genome Announc.">
        <title>Complete genome sequence of the hyperthermophilic and piezophilic archaeon Thermococcus barophilus Ch5, capable of growth at the expense of hydrogenogenesis from carbon monoxide and formate.</title>
        <authorList>
            <person name="Oger P."/>
            <person name="Sokolova T.G."/>
            <person name="Kozhevnikova D.A."/>
            <person name="Taranov E.A."/>
            <person name="Vannier P."/>
            <person name="Lee H.S."/>
            <person name="Kwon K.K."/>
            <person name="Kang S.G."/>
            <person name="Lee J.H."/>
            <person name="Bonch-Osmolovskaya E.A."/>
            <person name="Lebedinsky A.V."/>
        </authorList>
    </citation>
    <scope>NUCLEOTIDE SEQUENCE [LARGE SCALE GENOMIC DNA]</scope>
    <source>
        <strain evidence="4">Ch5</strain>
    </source>
</reference>
<keyword evidence="2" id="KW-0812">Transmembrane</keyword>
<keyword evidence="1" id="KW-0175">Coiled coil</keyword>
<dbReference type="EMBL" id="CP013050">
    <property type="protein sequence ID" value="ALM74913.1"/>
    <property type="molecule type" value="Genomic_DNA"/>
</dbReference>
<accession>A0A0S1XAV8</accession>